<dbReference type="InterPro" id="IPR003593">
    <property type="entry name" value="AAA+_ATPase"/>
</dbReference>
<evidence type="ECO:0000256" key="4">
    <source>
        <dbReference type="ARBA" id="ARBA00022692"/>
    </source>
</evidence>
<comment type="subcellular location">
    <subcellularLocation>
        <location evidence="1">Membrane</location>
        <topology evidence="1">Multi-pass membrane protein</topology>
    </subcellularLocation>
</comment>
<dbReference type="PANTHER" id="PTHR48040:SF12">
    <property type="entry name" value="ABC TRANSPORTER G FAMILY MEMBER 32-LIKE ISOFORM X1"/>
    <property type="match status" value="1"/>
</dbReference>
<comment type="caution">
    <text evidence="14">The sequence shown here is derived from an EMBL/GenBank/DDBJ whole genome shotgun (WGS) entry which is preliminary data.</text>
</comment>
<dbReference type="FunFam" id="3.40.50.300:FF:000179">
    <property type="entry name" value="ABC transporter G family member 34"/>
    <property type="match status" value="1"/>
</dbReference>
<dbReference type="STRING" id="52838.A0A4S8JGQ6"/>
<feature type="transmembrane region" description="Helical" evidence="12">
    <location>
        <begin position="505"/>
        <end position="526"/>
    </location>
</feature>
<dbReference type="Pfam" id="PF19055">
    <property type="entry name" value="ABC2_membrane_7"/>
    <property type="match status" value="1"/>
</dbReference>
<organism evidence="14 15">
    <name type="scientific">Musa balbisiana</name>
    <name type="common">Banana</name>
    <dbReference type="NCBI Taxonomy" id="52838"/>
    <lineage>
        <taxon>Eukaryota</taxon>
        <taxon>Viridiplantae</taxon>
        <taxon>Streptophyta</taxon>
        <taxon>Embryophyta</taxon>
        <taxon>Tracheophyta</taxon>
        <taxon>Spermatophyta</taxon>
        <taxon>Magnoliopsida</taxon>
        <taxon>Liliopsida</taxon>
        <taxon>Zingiberales</taxon>
        <taxon>Musaceae</taxon>
        <taxon>Musa</taxon>
    </lineage>
</organism>
<dbReference type="PRINTS" id="PR00364">
    <property type="entry name" value="DISEASERSIST"/>
</dbReference>
<keyword evidence="10 12" id="KW-0472">Membrane</keyword>
<name>A0A4S8JGQ6_MUSBA</name>
<dbReference type="PANTHER" id="PTHR48040">
    <property type="entry name" value="PLEIOTROPIC DRUG RESISTANCE PROTEIN 1-LIKE ISOFORM X1"/>
    <property type="match status" value="1"/>
</dbReference>
<feature type="domain" description="ABC transporter" evidence="13">
    <location>
        <begin position="136"/>
        <end position="409"/>
    </location>
</feature>
<evidence type="ECO:0000256" key="3">
    <source>
        <dbReference type="ARBA" id="ARBA00022448"/>
    </source>
</evidence>
<feature type="transmembrane region" description="Helical" evidence="12">
    <location>
        <begin position="1168"/>
        <end position="1186"/>
    </location>
</feature>
<dbReference type="Proteomes" id="UP000317650">
    <property type="component" value="Chromosome 7"/>
</dbReference>
<evidence type="ECO:0000256" key="5">
    <source>
        <dbReference type="ARBA" id="ARBA00022737"/>
    </source>
</evidence>
<feature type="coiled-coil region" evidence="11">
    <location>
        <begin position="1417"/>
        <end position="1486"/>
    </location>
</feature>
<feature type="transmembrane region" description="Helical" evidence="12">
    <location>
        <begin position="1278"/>
        <end position="1302"/>
    </location>
</feature>
<evidence type="ECO:0000256" key="12">
    <source>
        <dbReference type="SAM" id="Phobius"/>
    </source>
</evidence>
<dbReference type="InterPro" id="IPR042197">
    <property type="entry name" value="Apaf_helical"/>
</dbReference>
<dbReference type="InterPro" id="IPR013525">
    <property type="entry name" value="ABC2_TM"/>
</dbReference>
<feature type="transmembrane region" description="Helical" evidence="12">
    <location>
        <begin position="1198"/>
        <end position="1221"/>
    </location>
</feature>
<keyword evidence="4 12" id="KW-0812">Transmembrane</keyword>
<dbReference type="GO" id="GO:0005886">
    <property type="term" value="C:plasma membrane"/>
    <property type="evidence" value="ECO:0007669"/>
    <property type="project" value="UniProtKB-ARBA"/>
</dbReference>
<feature type="domain" description="ABC transporter" evidence="13">
    <location>
        <begin position="819"/>
        <end position="1071"/>
    </location>
</feature>
<evidence type="ECO:0000256" key="10">
    <source>
        <dbReference type="ARBA" id="ARBA00023136"/>
    </source>
</evidence>
<dbReference type="GO" id="GO:0043531">
    <property type="term" value="F:ADP binding"/>
    <property type="evidence" value="ECO:0007669"/>
    <property type="project" value="InterPro"/>
</dbReference>
<feature type="transmembrane region" description="Helical" evidence="12">
    <location>
        <begin position="623"/>
        <end position="642"/>
    </location>
</feature>
<dbReference type="Pfam" id="PF01061">
    <property type="entry name" value="ABC2_membrane"/>
    <property type="match status" value="2"/>
</dbReference>
<dbReference type="Gene3D" id="3.40.50.300">
    <property type="entry name" value="P-loop containing nucleotide triphosphate hydrolases"/>
    <property type="match status" value="3"/>
</dbReference>
<dbReference type="InterPro" id="IPR055414">
    <property type="entry name" value="LRR_R13L4/SHOC2-like"/>
</dbReference>
<evidence type="ECO:0000256" key="11">
    <source>
        <dbReference type="SAM" id="Coils"/>
    </source>
</evidence>
<sequence>MWNATEAVFSRSSSFRECGEDEEEEALRWAALERLPTYSRVRRGILRGAAGDYSEVDVARLTSGDRTALIDRLLGDPGDAEHFFRRIRQRFDAVNLEFPKIEVRFQELKVDAYVHVGSRALPTIPNFIFNMTEAFMRYLRIFRGRRRKLTILDSVGGIIRPSRMTLLLGPPSSGKTTLLLALAGRLGNNLQMSGNITYNGHQLNEFVPQRTSAYVSQQDWHAAEMTVRETLEFAGRCQGVGIKYDMLMELSRREKSAGIKPDEDLDLFMKALALEGKQTNLVVEYILKILGLDICADTLVGDEMIKGISGGQKKRLTTGELLVGPARVLFMDEISTGLDSSTTYQIIKYLKHSTHALDGTTIITLLQPAPETYELFDDIILISEGQIVYQGPRDAAVEFFSYMGFRCPERKNVADFLQEVTSKKDQRQYWYLDDCPYQFIPVSKFADAFNSFHVGKRLSEELAVPYNRHNNHPAALSTSRYGERRFDLLKVNFAWQLLLMKRNSFVYVFKFIQLLLVALITMTVFFRTTMHHNSVDDGIVYVGAMYFALIMILFNGFTEVSLLITKLPVIYKHRDLNFYPAWTYTIPSWILSIPTSLMETGMWVAVTYYVVGYDPQITRFLSQFLLLFFLHQMALALFRVMASLGRNMIVANTFGSFAMLVVMILGGFIISKDSIPRWWIWGYWISPLMYAQNAISINELLGHSWDKKVAKYNITLGEAALKEYGMFTESYWFWIGICALFGYTILFNILFTLFLTYLNPLGKQQAVVSKSELQEREKRRKGEKLVIELRSYLSPNILTGTNGKELQKGMVLPFQPLSMSFSNINYYVDVPLELKQQGILEDRLQLLVNVTGAFRPSVLTALVGISGAGKTTLMDVLAGRKTGGYIEGSITISGFPKNQATFARISGYCEQNDVHSPCMTVIESLLFSAWLRLPSHVDLDTRRVFVKEVMELVELTSLSGALVGLPGINGLSTEQRKRLTIAVELVANPSIVFMDEPTSGLDARAAAIVMRTVRNIVNTGRTIVCTIHQPSIDIFESFDELLFMKHGGELIYAGPLGPKSRKLIEFFEAIPGVPKIKDGYNPAVWMLEVTSPMMENRLGMDFADYYRKSKLFRQNKDLVENLSKPNSETKELSFPTKYSQSFLAQYHACLWKQNLSYWRNPQYTAVRFFYTVIISLMFGTICWGFGSKRQNQQDIFNAMGSMYAAVLFIGITNATAVQPVVSIERFVSYRERAAGMYSALPFAFAQVSIEFPYVLVQTLVYGTIFYCMGSFEWSLAKYLWYIFFMYFTLLYFTFFGMMTIAITPNHTVAPIIAAPFYTLWNLFSGFMITHQRIPGWWRWYYWADPISWTLYGLLTSQFGDVDAPMNLSDGIQSMSIKLFLKRHFGFKHEFLGVVAVMVVEIFDSVDRDCRSPSREHLMSLEKDLGFLAGEMQELKCKREAVSREVEAAKDMGLEPKRRVIEWMKSIQQLETETGSLNEEFGRLKRRDACSSLSANSSSSSEQLRRKAEIAVATAGKLKWNGKFRKVALPDESLVPDEAFEQLRRHASDGSVSFIGVHGMGLAGKTALLRRLYDDFLKRQTDYDVVIYLEVRGGVMDVQRSLCKQLSLPCPETQIERRDLLFGVLSKSNFALLLDDLWEPLNYQLVGIPIPNPSTSKIIVASRLEDVCSRMGAQKRIKVEGLAEEQAWDLFQSTLWGKEPNNVDMIIIYRAKAMVFKCGGLAAALVTTAREMKDKKTSKEWKEKGHIMKNAPHELPGMEKEVLGPLKRSYDRLSGELQKCASCFALQAEGRPISKDLLMELWIGEGIIADFENIGDAMSRASHLLQELTAASLVKRLDDDSFEMHPMVRAMILWVANGCEERKNKWYVRVKEWAKETPDAGIWNVAERIALSGNVIETLPDNPDCPNLVYLDLGNNRRLKQIPDGFFGLTPCLRVLNLQRVDIKTIPENIGHLYHLEYLNLCDTSIESLPSSIGGLKNLKHLILLSTNSLRDIAGGTMSGLEKLMRLHMMDSYSGWSTGEPGEMGPSLGELEGLADLRVLGITIATEAALRRLCRKRMLATSTHWLQIEDCDGLTSFTIPSSFSLGKAMLNLIELRLHKLHELKEVVFSESAASLSNLKRLHLSDLPKAKLVWAGSCLQNLEVLEIEECNGIGPALIELEDEEAMDGLQTITILPNLKRIKLENLQGLQSLSHGDRVFAFRRLQTMEVADCPKLNKLSLVAPELKEIRCEVPWWRQLDWEDERTKCFDKLFKPL</sequence>
<evidence type="ECO:0000256" key="6">
    <source>
        <dbReference type="ARBA" id="ARBA00022741"/>
    </source>
</evidence>
<keyword evidence="8" id="KW-0067">ATP-binding</keyword>
<dbReference type="Gene3D" id="1.10.8.430">
    <property type="entry name" value="Helical domain of apoptotic protease-activating factors"/>
    <property type="match status" value="1"/>
</dbReference>
<dbReference type="EMBL" id="PYDT01000005">
    <property type="protein sequence ID" value="THU61168.1"/>
    <property type="molecule type" value="Genomic_DNA"/>
</dbReference>
<dbReference type="Gene3D" id="3.80.10.10">
    <property type="entry name" value="Ribonuclease Inhibitor"/>
    <property type="match status" value="2"/>
</dbReference>
<comment type="similarity">
    <text evidence="2">Belongs to the ABC transporter superfamily. ABCG family. PDR (TC 3.A.1.205) subfamily.</text>
</comment>
<evidence type="ECO:0000256" key="7">
    <source>
        <dbReference type="ARBA" id="ARBA00022821"/>
    </source>
</evidence>
<dbReference type="CDD" id="cd03232">
    <property type="entry name" value="ABCG_PDR_domain2"/>
    <property type="match status" value="1"/>
</dbReference>
<evidence type="ECO:0000259" key="13">
    <source>
        <dbReference type="PROSITE" id="PS50893"/>
    </source>
</evidence>
<reference evidence="14 15" key="1">
    <citation type="journal article" date="2019" name="Nat. Plants">
        <title>Genome sequencing of Musa balbisiana reveals subgenome evolution and function divergence in polyploid bananas.</title>
        <authorList>
            <person name="Yao X."/>
        </authorList>
    </citation>
    <scope>NUCLEOTIDE SEQUENCE [LARGE SCALE GENOMIC DNA]</scope>
    <source>
        <strain evidence="15">cv. DH-PKW</strain>
        <tissue evidence="14">Leaves</tissue>
    </source>
</reference>
<dbReference type="SUPFAM" id="SSF52058">
    <property type="entry name" value="L domain-like"/>
    <property type="match status" value="1"/>
</dbReference>
<dbReference type="InterPro" id="IPR002182">
    <property type="entry name" value="NB-ARC"/>
</dbReference>
<keyword evidence="5" id="KW-0677">Repeat</keyword>
<dbReference type="PROSITE" id="PS50893">
    <property type="entry name" value="ABC_TRANSPORTER_2"/>
    <property type="match status" value="2"/>
</dbReference>
<feature type="transmembrane region" description="Helical" evidence="12">
    <location>
        <begin position="538"/>
        <end position="557"/>
    </location>
</feature>
<dbReference type="Pfam" id="PF00005">
    <property type="entry name" value="ABC_tran"/>
    <property type="match status" value="2"/>
</dbReference>
<dbReference type="Pfam" id="PF00931">
    <property type="entry name" value="NB-ARC"/>
    <property type="match status" value="1"/>
</dbReference>
<dbReference type="InterPro" id="IPR034003">
    <property type="entry name" value="ABCG_PDR_2"/>
</dbReference>
<dbReference type="GO" id="GO:0005524">
    <property type="term" value="F:ATP binding"/>
    <property type="evidence" value="ECO:0007669"/>
    <property type="project" value="UniProtKB-KW"/>
</dbReference>
<evidence type="ECO:0000256" key="2">
    <source>
        <dbReference type="ARBA" id="ARBA00006012"/>
    </source>
</evidence>
<dbReference type="SMART" id="SM00382">
    <property type="entry name" value="AAA"/>
    <property type="match status" value="3"/>
</dbReference>
<evidence type="ECO:0000256" key="1">
    <source>
        <dbReference type="ARBA" id="ARBA00004141"/>
    </source>
</evidence>
<keyword evidence="15" id="KW-1185">Reference proteome</keyword>
<dbReference type="Pfam" id="PF08370">
    <property type="entry name" value="PDR_assoc"/>
    <property type="match status" value="1"/>
</dbReference>
<dbReference type="SUPFAM" id="SSF52540">
    <property type="entry name" value="P-loop containing nucleoside triphosphate hydrolases"/>
    <property type="match status" value="3"/>
</dbReference>
<proteinExistence type="inferred from homology"/>
<dbReference type="InterPro" id="IPR013581">
    <property type="entry name" value="PDR_assoc"/>
</dbReference>
<dbReference type="GO" id="GO:0016887">
    <property type="term" value="F:ATP hydrolysis activity"/>
    <property type="evidence" value="ECO:0007669"/>
    <property type="project" value="InterPro"/>
</dbReference>
<evidence type="ECO:0000313" key="14">
    <source>
        <dbReference type="EMBL" id="THU61168.1"/>
    </source>
</evidence>
<accession>A0A4S8JGQ6</accession>
<dbReference type="GO" id="GO:0140359">
    <property type="term" value="F:ABC-type transporter activity"/>
    <property type="evidence" value="ECO:0007669"/>
    <property type="project" value="InterPro"/>
</dbReference>
<feature type="transmembrane region" description="Helical" evidence="12">
    <location>
        <begin position="1241"/>
        <end position="1266"/>
    </location>
</feature>
<keyword evidence="11" id="KW-0175">Coiled coil</keyword>
<dbReference type="InterPro" id="IPR043926">
    <property type="entry name" value="ABCG_dom"/>
</dbReference>
<dbReference type="Pfam" id="PF23598">
    <property type="entry name" value="LRR_14"/>
    <property type="match status" value="1"/>
</dbReference>
<gene>
    <name evidence="14" type="ORF">C4D60_Mb07t20450</name>
</gene>
<dbReference type="InterPro" id="IPR032675">
    <property type="entry name" value="LRR_dom_sf"/>
</dbReference>
<evidence type="ECO:0000313" key="15">
    <source>
        <dbReference type="Proteomes" id="UP000317650"/>
    </source>
</evidence>
<dbReference type="InterPro" id="IPR003439">
    <property type="entry name" value="ABC_transporter-like_ATP-bd"/>
</dbReference>
<evidence type="ECO:0000256" key="8">
    <source>
        <dbReference type="ARBA" id="ARBA00022840"/>
    </source>
</evidence>
<feature type="transmembrane region" description="Helical" evidence="12">
    <location>
        <begin position="731"/>
        <end position="758"/>
    </location>
</feature>
<protein>
    <recommendedName>
        <fullName evidence="13">ABC transporter domain-containing protein</fullName>
    </recommendedName>
</protein>
<feature type="transmembrane region" description="Helical" evidence="12">
    <location>
        <begin position="1308"/>
        <end position="1328"/>
    </location>
</feature>
<dbReference type="Pfam" id="PF14510">
    <property type="entry name" value="ABC_trans_N"/>
    <property type="match status" value="1"/>
</dbReference>
<dbReference type="InterPro" id="IPR027417">
    <property type="entry name" value="P-loop_NTPase"/>
</dbReference>
<keyword evidence="9 12" id="KW-1133">Transmembrane helix</keyword>
<evidence type="ECO:0000256" key="9">
    <source>
        <dbReference type="ARBA" id="ARBA00022989"/>
    </source>
</evidence>
<keyword evidence="6" id="KW-0547">Nucleotide-binding</keyword>
<feature type="transmembrane region" description="Helical" evidence="12">
    <location>
        <begin position="648"/>
        <end position="670"/>
    </location>
</feature>
<keyword evidence="3" id="KW-0813">Transport</keyword>
<dbReference type="GO" id="GO:0006952">
    <property type="term" value="P:defense response"/>
    <property type="evidence" value="ECO:0007669"/>
    <property type="project" value="UniProtKB-KW"/>
</dbReference>
<keyword evidence="7" id="KW-0611">Plant defense</keyword>
<dbReference type="InterPro" id="IPR029481">
    <property type="entry name" value="ABC_trans_N"/>
</dbReference>
<dbReference type="FunFam" id="3.40.50.300:FF:000157">
    <property type="entry name" value="ABC transporter G family member 34"/>
    <property type="match status" value="1"/>
</dbReference>